<reference evidence="4 5" key="1">
    <citation type="submission" date="2018-01" db="EMBL/GenBank/DDBJ databases">
        <title>Complete and assembled Genome of Pantoea gaviniae DSM22758T.</title>
        <authorList>
            <person name="Stevens M.J.A."/>
            <person name="Zurfluh K."/>
            <person name="Stephan R."/>
        </authorList>
    </citation>
    <scope>NUCLEOTIDE SEQUENCE [LARGE SCALE GENOMIC DNA]</scope>
    <source>
        <strain evidence="4 5">DSM 22758</strain>
    </source>
</reference>
<protein>
    <submittedName>
        <fullName evidence="4">Uncharacterized protein</fullName>
    </submittedName>
</protein>
<sequence length="556" mass="60921">MYKHTAPISGIATLGSKWVLTAGYDNRVILWDAEKKSPINRIFHDHLANQCAFSPCGNYIATVSSDYSCRIWSFPEMALAGVINTHQDDVESVAFHPEKQWVATCSRDKSILISDFSGKKIHHLHGHDADVISVEWNANNGLISSSDDGTIRVWNAQTGEQAECIDLDNVETDTIVITPSGTIFAGNDNGEIIIIADGKISSTPAHEAGIKRLVYDNKRQIIVSLSYDRKMKLWRQHGDTLENYHTAELPALIWPRSCAFLDKDKLVFASFGDSYAEYAISERKWYLDHIRPTQGLNAVQLFNGALWSVGDAGTVFNGSHIAAEMGSLCNFLCDFNGTLLTGGQMGTLFNACTGEVIYQHHSPLNCASSIGGDNAMCVVGAYTGEGIVLRNVNGKVEVTDVISLHQNAIKGVALTGTLIFSVCADTAAAFHKTDDLSCHKYIPAAHHKIANGCDSDGAGTFVSISRDLKLRIWNDETPQVIDTPSANSIKCVALSKDNRQVAIGNYTGWVGIYDLSRAAWVYWQRRSFSGISSIKAVPDNFVFSTYEGICEYVMPE</sequence>
<feature type="repeat" description="WD" evidence="3">
    <location>
        <begin position="203"/>
        <end position="234"/>
    </location>
</feature>
<dbReference type="Gene3D" id="2.130.10.10">
    <property type="entry name" value="YVTN repeat-like/Quinoprotein amine dehydrogenase"/>
    <property type="match status" value="3"/>
</dbReference>
<accession>A0A1X1DI97</accession>
<keyword evidence="1 3" id="KW-0853">WD repeat</keyword>
<dbReference type="PANTHER" id="PTHR44129">
    <property type="entry name" value="WD REPEAT-CONTAINING PROTEIN POP1"/>
    <property type="match status" value="1"/>
</dbReference>
<dbReference type="PROSITE" id="PS00678">
    <property type="entry name" value="WD_REPEATS_1"/>
    <property type="match status" value="1"/>
</dbReference>
<gene>
    <name evidence="4" type="ORF">C2E15_00880</name>
</gene>
<dbReference type="CDD" id="cd00200">
    <property type="entry name" value="WD40"/>
    <property type="match status" value="1"/>
</dbReference>
<keyword evidence="5" id="KW-1185">Reference proteome</keyword>
<feature type="repeat" description="WD" evidence="3">
    <location>
        <begin position="83"/>
        <end position="113"/>
    </location>
</feature>
<dbReference type="SUPFAM" id="SSF50978">
    <property type="entry name" value="WD40 repeat-like"/>
    <property type="match status" value="2"/>
</dbReference>
<dbReference type="InterPro" id="IPR001680">
    <property type="entry name" value="WD40_rpt"/>
</dbReference>
<keyword evidence="2" id="KW-0677">Repeat</keyword>
<evidence type="ECO:0000313" key="4">
    <source>
        <dbReference type="EMBL" id="AUX91793.1"/>
    </source>
</evidence>
<dbReference type="Proteomes" id="UP000238365">
    <property type="component" value="Chromosome"/>
</dbReference>
<evidence type="ECO:0000313" key="5">
    <source>
        <dbReference type="Proteomes" id="UP000238365"/>
    </source>
</evidence>
<dbReference type="KEGG" id="pgz:C2E15_00880"/>
<dbReference type="PROSITE" id="PS50082">
    <property type="entry name" value="WD_REPEATS_2"/>
    <property type="match status" value="4"/>
</dbReference>
<dbReference type="InterPro" id="IPR036322">
    <property type="entry name" value="WD40_repeat_dom_sf"/>
</dbReference>
<dbReference type="EMBL" id="CP026377">
    <property type="protein sequence ID" value="AUX91793.1"/>
    <property type="molecule type" value="Genomic_DNA"/>
</dbReference>
<dbReference type="InterPro" id="IPR050349">
    <property type="entry name" value="WD_LIS1/nudF_dynein_reg"/>
</dbReference>
<dbReference type="PROSITE" id="PS50294">
    <property type="entry name" value="WD_REPEATS_REGION"/>
    <property type="match status" value="1"/>
</dbReference>
<name>A0A1X1DI97_9GAMM</name>
<dbReference type="RefSeq" id="WP_104955734.1">
    <property type="nucleotide sequence ID" value="NZ_CP026377.1"/>
</dbReference>
<feature type="repeat" description="WD" evidence="3">
    <location>
        <begin position="124"/>
        <end position="164"/>
    </location>
</feature>
<dbReference type="Pfam" id="PF00400">
    <property type="entry name" value="WD40"/>
    <property type="match status" value="3"/>
</dbReference>
<organism evidence="4 5">
    <name type="scientific">Mixta gaviniae</name>
    <dbReference type="NCBI Taxonomy" id="665914"/>
    <lineage>
        <taxon>Bacteria</taxon>
        <taxon>Pseudomonadati</taxon>
        <taxon>Pseudomonadota</taxon>
        <taxon>Gammaproteobacteria</taxon>
        <taxon>Enterobacterales</taxon>
        <taxon>Erwiniaceae</taxon>
        <taxon>Mixta</taxon>
    </lineage>
</organism>
<evidence type="ECO:0000256" key="2">
    <source>
        <dbReference type="ARBA" id="ARBA00022737"/>
    </source>
</evidence>
<evidence type="ECO:0000256" key="3">
    <source>
        <dbReference type="PROSITE-ProRule" id="PRU00221"/>
    </source>
</evidence>
<dbReference type="SMART" id="SM00320">
    <property type="entry name" value="WD40"/>
    <property type="match status" value="8"/>
</dbReference>
<dbReference type="InterPro" id="IPR019775">
    <property type="entry name" value="WD40_repeat_CS"/>
</dbReference>
<dbReference type="InterPro" id="IPR015943">
    <property type="entry name" value="WD40/YVTN_repeat-like_dom_sf"/>
</dbReference>
<proteinExistence type="predicted"/>
<dbReference type="AlphaFoldDB" id="A0A1X1DI97"/>
<evidence type="ECO:0000256" key="1">
    <source>
        <dbReference type="ARBA" id="ARBA00022574"/>
    </source>
</evidence>
<feature type="repeat" description="WD" evidence="3">
    <location>
        <begin position="1"/>
        <end position="41"/>
    </location>
</feature>
<dbReference type="OrthoDB" id="135039at2"/>